<dbReference type="Gene3D" id="2.120.10.10">
    <property type="match status" value="1"/>
</dbReference>
<gene>
    <name evidence="2" type="ORF">ACFSKP_15830</name>
</gene>
<comment type="caution">
    <text evidence="2">The sequence shown here is derived from an EMBL/GenBank/DDBJ whole genome shotgun (WGS) entry which is preliminary data.</text>
</comment>
<dbReference type="SUPFAM" id="SSF50939">
    <property type="entry name" value="Sialidases"/>
    <property type="match status" value="1"/>
</dbReference>
<evidence type="ECO:0000256" key="1">
    <source>
        <dbReference type="SAM" id="SignalP"/>
    </source>
</evidence>
<dbReference type="CDD" id="cd15482">
    <property type="entry name" value="Sialidase_non-viral"/>
    <property type="match status" value="1"/>
</dbReference>
<dbReference type="InterPro" id="IPR036278">
    <property type="entry name" value="Sialidase_sf"/>
</dbReference>
<feature type="chain" id="PRO_5046244085" description="Exo-alpha-sialidase" evidence="1">
    <location>
        <begin position="24"/>
        <end position="359"/>
    </location>
</feature>
<dbReference type="EMBL" id="JBHUIM010000002">
    <property type="protein sequence ID" value="MFD2247735.1"/>
    <property type="molecule type" value="Genomic_DNA"/>
</dbReference>
<name>A0ABW5D383_9BACT</name>
<keyword evidence="1" id="KW-0732">Signal</keyword>
<dbReference type="RefSeq" id="WP_250430836.1">
    <property type="nucleotide sequence ID" value="NZ_JALPRR010000003.1"/>
</dbReference>
<evidence type="ECO:0000313" key="2">
    <source>
        <dbReference type="EMBL" id="MFD2247735.1"/>
    </source>
</evidence>
<feature type="signal peptide" evidence="1">
    <location>
        <begin position="1"/>
        <end position="23"/>
    </location>
</feature>
<proteinExistence type="predicted"/>
<organism evidence="2 3">
    <name type="scientific">Pontibacter ruber</name>
    <dbReference type="NCBI Taxonomy" id="1343895"/>
    <lineage>
        <taxon>Bacteria</taxon>
        <taxon>Pseudomonadati</taxon>
        <taxon>Bacteroidota</taxon>
        <taxon>Cytophagia</taxon>
        <taxon>Cytophagales</taxon>
        <taxon>Hymenobacteraceae</taxon>
        <taxon>Pontibacter</taxon>
    </lineage>
</organism>
<evidence type="ECO:0000313" key="3">
    <source>
        <dbReference type="Proteomes" id="UP001597374"/>
    </source>
</evidence>
<sequence length="359" mass="39417">MKAPLLLLTFVLLLILNTSCSNTEKETATETGTTDTLLAAGRQPQLAVDPKGNTRVVYGLEDKIYCATSKDNGQTFSEPVLVGQLKGLYLGMSMGPQIASSANYSVVTAIDKQGNIHSYRLDHKTDKWVKAAGVNDVPGVAAEGLMSIASDEQDNFYAVWLDVRKNKQNKIVFASTTGSANAWSENKVVYESPDSTVCECCKPSIAVEGKQVILMFRNWIDGSRDFYLTKSSDNGQQFSQPQKLGTGTWKLEGCPMDGGGILLDSKNGIHTAWQREGTIFYAQPGQQEMQIGKGRNCRISGKTNPVIAWKNGSDLKLKFLNADTETVVGKGSYIETAEMPDNKTLCVWEDENKIRFRKI</sequence>
<accession>A0ABW5D383</accession>
<evidence type="ECO:0008006" key="4">
    <source>
        <dbReference type="Google" id="ProtNLM"/>
    </source>
</evidence>
<reference evidence="3" key="1">
    <citation type="journal article" date="2019" name="Int. J. Syst. Evol. Microbiol.">
        <title>The Global Catalogue of Microorganisms (GCM) 10K type strain sequencing project: providing services to taxonomists for standard genome sequencing and annotation.</title>
        <authorList>
            <consortium name="The Broad Institute Genomics Platform"/>
            <consortium name="The Broad Institute Genome Sequencing Center for Infectious Disease"/>
            <person name="Wu L."/>
            <person name="Ma J."/>
        </authorList>
    </citation>
    <scope>NUCLEOTIDE SEQUENCE [LARGE SCALE GENOMIC DNA]</scope>
    <source>
        <strain evidence="3">CGMCC 4.1782</strain>
    </source>
</reference>
<keyword evidence="3" id="KW-1185">Reference proteome</keyword>
<protein>
    <recommendedName>
        <fullName evidence="4">Exo-alpha-sialidase</fullName>
    </recommendedName>
</protein>
<dbReference type="Proteomes" id="UP001597374">
    <property type="component" value="Unassembled WGS sequence"/>
</dbReference>